<dbReference type="VEuPathDB" id="GiardiaDB:SS50377_26758"/>
<gene>
    <name evidence="1" type="ORF">SS50377_10447</name>
</gene>
<dbReference type="SUPFAM" id="SSF47874">
    <property type="entry name" value="Annexin"/>
    <property type="match status" value="1"/>
</dbReference>
<dbReference type="GO" id="GO:0005544">
    <property type="term" value="F:calcium-dependent phospholipid binding"/>
    <property type="evidence" value="ECO:0007669"/>
    <property type="project" value="InterPro"/>
</dbReference>
<protein>
    <submittedName>
        <fullName evidence="1">Uncharacterized protein</fullName>
    </submittedName>
</protein>
<sequence>MYSQLQNLMVALQLPVKPKQLIDIITQYPEIMQIYQASTGQILQQQLRDINEPYSHLLQLVLLPKQQLCNVLIQQYQESSEIIFVLCVILMSKNNQQMVEFEQQFDFNGIDLYTFISSTISNLDIRRVFIAISAGSRSEQMDDLLITDEISRVYGINDQKQLFSYILYVLCSCNKESILLIHQKINLIEKIQFLEDKEVVFILITLFECFNNGIEKTLFTLAMKDTELLRKQKLGILLTYLKDANFKQILGEPDFKESTQSYEYEVLYQLWK</sequence>
<evidence type="ECO:0000313" key="1">
    <source>
        <dbReference type="EMBL" id="EST49227.1"/>
    </source>
</evidence>
<proteinExistence type="predicted"/>
<organism evidence="1">
    <name type="scientific">Spironucleus salmonicida</name>
    <dbReference type="NCBI Taxonomy" id="348837"/>
    <lineage>
        <taxon>Eukaryota</taxon>
        <taxon>Metamonada</taxon>
        <taxon>Diplomonadida</taxon>
        <taxon>Hexamitidae</taxon>
        <taxon>Hexamitinae</taxon>
        <taxon>Spironucleus</taxon>
    </lineage>
</organism>
<dbReference type="InterPro" id="IPR037104">
    <property type="entry name" value="Annexin_sf"/>
</dbReference>
<accession>V6LX75</accession>
<name>V6LX75_9EUKA</name>
<dbReference type="EMBL" id="KI545953">
    <property type="protein sequence ID" value="EST49227.1"/>
    <property type="molecule type" value="Genomic_DNA"/>
</dbReference>
<reference evidence="1" key="1">
    <citation type="journal article" date="2014" name="PLoS Genet.">
        <title>The Genome of Spironucleus salmonicida Highlights a Fish Pathogen Adapted to Fluctuating Environments.</title>
        <authorList>
            <person name="Xu F."/>
            <person name="Jerlstrom-Hultqvist J."/>
            <person name="Einarsson E."/>
            <person name="Astvaldsson A."/>
            <person name="Svard S.G."/>
            <person name="Andersson J.O."/>
        </authorList>
    </citation>
    <scope>NUCLEOTIDE SEQUENCE</scope>
</reference>
<dbReference type="AlphaFoldDB" id="V6LX75"/>
<dbReference type="GO" id="GO:0005509">
    <property type="term" value="F:calcium ion binding"/>
    <property type="evidence" value="ECO:0007669"/>
    <property type="project" value="InterPro"/>
</dbReference>